<dbReference type="Pfam" id="PF00400">
    <property type="entry name" value="WD40"/>
    <property type="match status" value="4"/>
</dbReference>
<evidence type="ECO:0008006" key="6">
    <source>
        <dbReference type="Google" id="ProtNLM"/>
    </source>
</evidence>
<name>A0A8D4VP04_9GAMM</name>
<dbReference type="KEGG" id="moz:MoryE10_11830"/>
<gene>
    <name evidence="4" type="primary">toxC</name>
    <name evidence="4" type="ORF">MoryE10_11830</name>
</gene>
<dbReference type="InterPro" id="IPR019775">
    <property type="entry name" value="WD40_repeat_CS"/>
</dbReference>
<feature type="repeat" description="WD" evidence="3">
    <location>
        <begin position="146"/>
        <end position="187"/>
    </location>
</feature>
<keyword evidence="1 3" id="KW-0853">WD repeat</keyword>
<dbReference type="EMBL" id="AP019782">
    <property type="protein sequence ID" value="BBL70577.1"/>
    <property type="molecule type" value="Genomic_DNA"/>
</dbReference>
<dbReference type="PANTHER" id="PTHR19848">
    <property type="entry name" value="WD40 REPEAT PROTEIN"/>
    <property type="match status" value="1"/>
</dbReference>
<feature type="repeat" description="WD" evidence="3">
    <location>
        <begin position="25"/>
        <end position="59"/>
    </location>
</feature>
<evidence type="ECO:0000256" key="2">
    <source>
        <dbReference type="ARBA" id="ARBA00022737"/>
    </source>
</evidence>
<feature type="repeat" description="WD" evidence="3">
    <location>
        <begin position="1"/>
        <end position="24"/>
    </location>
</feature>
<keyword evidence="5" id="KW-1185">Reference proteome</keyword>
<evidence type="ECO:0000313" key="4">
    <source>
        <dbReference type="EMBL" id="BBL70577.1"/>
    </source>
</evidence>
<dbReference type="PROSITE" id="PS50294">
    <property type="entry name" value="WD_REPEATS_REGION"/>
    <property type="match status" value="1"/>
</dbReference>
<evidence type="ECO:0000256" key="1">
    <source>
        <dbReference type="ARBA" id="ARBA00022574"/>
    </source>
</evidence>
<evidence type="ECO:0000256" key="3">
    <source>
        <dbReference type="PROSITE-ProRule" id="PRU00221"/>
    </source>
</evidence>
<protein>
    <recommendedName>
        <fullName evidence="6">WD40 repeat domain-containing protein</fullName>
    </recommendedName>
</protein>
<organism evidence="4 5">
    <name type="scientific">Methylogaea oryzae</name>
    <dbReference type="NCBI Taxonomy" id="1295382"/>
    <lineage>
        <taxon>Bacteria</taxon>
        <taxon>Pseudomonadati</taxon>
        <taxon>Pseudomonadota</taxon>
        <taxon>Gammaproteobacteria</taxon>
        <taxon>Methylococcales</taxon>
        <taxon>Methylococcaceae</taxon>
        <taxon>Methylogaea</taxon>
    </lineage>
</organism>
<dbReference type="PROSITE" id="PS50082">
    <property type="entry name" value="WD_REPEATS_2"/>
    <property type="match status" value="4"/>
</dbReference>
<feature type="repeat" description="WD" evidence="3">
    <location>
        <begin position="66"/>
        <end position="107"/>
    </location>
</feature>
<dbReference type="InterPro" id="IPR001680">
    <property type="entry name" value="WD40_rpt"/>
</dbReference>
<reference evidence="4" key="1">
    <citation type="submission" date="2019-06" db="EMBL/GenBank/DDBJ databases">
        <title>Complete genome sequence of Methylogaea oryzae strain JCM16910.</title>
        <authorList>
            <person name="Asakawa S."/>
        </authorList>
    </citation>
    <scope>NUCLEOTIDE SEQUENCE</scope>
    <source>
        <strain evidence="4">E10</strain>
    </source>
</reference>
<dbReference type="AlphaFoldDB" id="A0A8D4VP04"/>
<dbReference type="Proteomes" id="UP000824988">
    <property type="component" value="Chromosome"/>
</dbReference>
<keyword evidence="2" id="KW-0677">Repeat</keyword>
<proteinExistence type="predicted"/>
<dbReference type="PROSITE" id="PS00678">
    <property type="entry name" value="WD_REPEATS_1"/>
    <property type="match status" value="1"/>
</dbReference>
<dbReference type="PANTHER" id="PTHR19848:SF8">
    <property type="entry name" value="F-BOX AND WD REPEAT DOMAIN CONTAINING 7"/>
    <property type="match status" value="1"/>
</dbReference>
<accession>A0A8D4VP04</accession>
<sequence>MLVSASSDYTARIWELPTLRLLAVLSGHQDDVDMAAFSNDKKFVATCALDRAIRIFHLNGTCLRTLRGHTGNIISLLWSANDDYLFSSSVDGTVRKWCAETGRELDCYDLDGVRTDTIAIDAQGRIFAGDDQGRIGIIENSRPRYVSAHKAGIKKLVYCDQAQMLVSLSYDRSLALWKIGDDASVTELRRTSMPAMVWARAAAILADATIAVGTFGNRYAIYDWRQDTWDTEDIEVNEGANAIAFHQRGIYTIGDAGLLRKDGHAIMSMGSLCNFLLSSSDRLYTGGQLGQLFEAISGTLIYQHHSPLNCATTIRLDNGDFIAVGTYTGEILIFAVQVDQSLRFEAEIQVYQNAIKGLACAGHRLFSVCASTDIAWHDCRDWRLIAKRKHAHEKIVNACCRFGDNGFASVGRDRTLRIWLEGAQETYQTPHAHSVKCLCASADGKRLLTGSYGGTLAEFDSATRAWTSFRKPTVAGISAIAYDTTNHRFLATSYDGEIHIVD</sequence>
<dbReference type="SMART" id="SM00320">
    <property type="entry name" value="WD40"/>
    <property type="match status" value="7"/>
</dbReference>
<evidence type="ECO:0000313" key="5">
    <source>
        <dbReference type="Proteomes" id="UP000824988"/>
    </source>
</evidence>